<dbReference type="AlphaFoldDB" id="G7YXF3"/>
<dbReference type="Pfam" id="PF00431">
    <property type="entry name" value="CUB"/>
    <property type="match status" value="1"/>
</dbReference>
<reference evidence="4" key="1">
    <citation type="journal article" date="2011" name="Genome Biol.">
        <title>The draft genome of the carcinogenic human liver fluke Clonorchis sinensis.</title>
        <authorList>
            <person name="Wang X."/>
            <person name="Chen W."/>
            <person name="Huang Y."/>
            <person name="Sun J."/>
            <person name="Men J."/>
            <person name="Liu H."/>
            <person name="Luo F."/>
            <person name="Guo L."/>
            <person name="Lv X."/>
            <person name="Deng C."/>
            <person name="Zhou C."/>
            <person name="Fan Y."/>
            <person name="Li X."/>
            <person name="Huang L."/>
            <person name="Hu Y."/>
            <person name="Liang C."/>
            <person name="Hu X."/>
            <person name="Xu J."/>
            <person name="Yu X."/>
        </authorList>
    </citation>
    <scope>NUCLEOTIDE SEQUENCE [LARGE SCALE GENOMIC DNA]</scope>
    <source>
        <strain evidence="4">Henan</strain>
    </source>
</reference>
<keyword evidence="5" id="KW-1185">Reference proteome</keyword>
<dbReference type="InterPro" id="IPR035914">
    <property type="entry name" value="Sperma_CUB_dom_sf"/>
</dbReference>
<feature type="non-terminal residue" evidence="4">
    <location>
        <position position="1"/>
    </location>
</feature>
<reference key="2">
    <citation type="submission" date="2011-10" db="EMBL/GenBank/DDBJ databases">
        <title>The genome and transcriptome sequence of Clonorchis sinensis provide insights into the carcinogenic liver fluke.</title>
        <authorList>
            <person name="Wang X."/>
            <person name="Huang Y."/>
            <person name="Chen W."/>
            <person name="Liu H."/>
            <person name="Guo L."/>
            <person name="Chen Y."/>
            <person name="Luo F."/>
            <person name="Zhou W."/>
            <person name="Sun J."/>
            <person name="Mao Q."/>
            <person name="Liang P."/>
            <person name="Zhou C."/>
            <person name="Tian Y."/>
            <person name="Men J."/>
            <person name="Lv X."/>
            <person name="Huang L."/>
            <person name="Zhou J."/>
            <person name="Hu Y."/>
            <person name="Li R."/>
            <person name="Zhang F."/>
            <person name="Lei H."/>
            <person name="Li X."/>
            <person name="Hu X."/>
            <person name="Liang C."/>
            <person name="Xu J."/>
            <person name="Wu Z."/>
            <person name="Yu X."/>
        </authorList>
    </citation>
    <scope>NUCLEOTIDE SEQUENCE</scope>
    <source>
        <strain>Henan</strain>
    </source>
</reference>
<comment type="caution">
    <text evidence="2">Lacks conserved residue(s) required for the propagation of feature annotation.</text>
</comment>
<dbReference type="SUPFAM" id="SSF49854">
    <property type="entry name" value="Spermadhesin, CUB domain"/>
    <property type="match status" value="1"/>
</dbReference>
<accession>G7YXF3</accession>
<dbReference type="Gene3D" id="2.60.120.290">
    <property type="entry name" value="Spermadhesin, CUB domain"/>
    <property type="match status" value="1"/>
</dbReference>
<keyword evidence="1" id="KW-1015">Disulfide bond</keyword>
<feature type="domain" description="CUB" evidence="3">
    <location>
        <begin position="134"/>
        <end position="196"/>
    </location>
</feature>
<evidence type="ECO:0000313" key="5">
    <source>
        <dbReference type="Proteomes" id="UP000008909"/>
    </source>
</evidence>
<dbReference type="InterPro" id="IPR000859">
    <property type="entry name" value="CUB_dom"/>
</dbReference>
<name>G7YXF3_CLOSI</name>
<dbReference type="EMBL" id="DF144911">
    <property type="protein sequence ID" value="GAA57633.1"/>
    <property type="molecule type" value="Genomic_DNA"/>
</dbReference>
<gene>
    <name evidence="4" type="ORF">CLF_112997</name>
</gene>
<organism evidence="4 5">
    <name type="scientific">Clonorchis sinensis</name>
    <name type="common">Chinese liver fluke</name>
    <dbReference type="NCBI Taxonomy" id="79923"/>
    <lineage>
        <taxon>Eukaryota</taxon>
        <taxon>Metazoa</taxon>
        <taxon>Spiralia</taxon>
        <taxon>Lophotrochozoa</taxon>
        <taxon>Platyhelminthes</taxon>
        <taxon>Trematoda</taxon>
        <taxon>Digenea</taxon>
        <taxon>Opisthorchiida</taxon>
        <taxon>Opisthorchiata</taxon>
        <taxon>Opisthorchiidae</taxon>
        <taxon>Clonorchis</taxon>
    </lineage>
</organism>
<evidence type="ECO:0000256" key="2">
    <source>
        <dbReference type="PROSITE-ProRule" id="PRU00059"/>
    </source>
</evidence>
<evidence type="ECO:0000256" key="1">
    <source>
        <dbReference type="ARBA" id="ARBA00023157"/>
    </source>
</evidence>
<dbReference type="Proteomes" id="UP000008909">
    <property type="component" value="Unassembled WGS sequence"/>
</dbReference>
<sequence>IAGSSDGLAMSTSDSRKYGNFSQSDLFATGPRLPYDKLVYLRHCELLNNERNYLSVSFALSSQSEEKHNNRNEHIACQHPSTYQEQKRKFWSTAADRDSNSETFIMYRAQQPSRQRPCQHLRWSQRSQPTRLLEDGGCDYDVLIVAIGTGDDEKIHGPFCRSQNPRDFKFNQTVWVNFQSDQSNSEKGFVANFGPECTADYKTIFYAPTDSRPLFSWAMTRFVVSAKCQLRLFLAKFTRIASWLSYTVGLNSKW</sequence>
<evidence type="ECO:0000313" key="4">
    <source>
        <dbReference type="EMBL" id="GAA57633.1"/>
    </source>
</evidence>
<proteinExistence type="predicted"/>
<evidence type="ECO:0000259" key="3">
    <source>
        <dbReference type="PROSITE" id="PS01180"/>
    </source>
</evidence>
<dbReference type="CDD" id="cd00041">
    <property type="entry name" value="CUB"/>
    <property type="match status" value="1"/>
</dbReference>
<protein>
    <recommendedName>
        <fullName evidence="3">CUB domain-containing protein</fullName>
    </recommendedName>
</protein>
<dbReference type="PROSITE" id="PS01180">
    <property type="entry name" value="CUB"/>
    <property type="match status" value="1"/>
</dbReference>